<dbReference type="InterPro" id="IPR017969">
    <property type="entry name" value="Heavy-metal-associated_CS"/>
</dbReference>
<dbReference type="PROSITE" id="PS01047">
    <property type="entry name" value="HMA_1"/>
    <property type="match status" value="1"/>
</dbReference>
<evidence type="ECO:0000313" key="1">
    <source>
        <dbReference type="EMBL" id="MBP0113375.1"/>
    </source>
</evidence>
<dbReference type="Proteomes" id="UP000669317">
    <property type="component" value="Unassembled WGS sequence"/>
</dbReference>
<evidence type="ECO:0000313" key="2">
    <source>
        <dbReference type="Proteomes" id="UP000669317"/>
    </source>
</evidence>
<sequence length="66" mass="7623">MPAYVQHHLDIEIAPVICPTCMGFLPMYVREVEPHWSLAKIDFVYECADCGAELRQTILKPEPLRH</sequence>
<organism evidence="1 2">
    <name type="scientific">Bradyrhizobium vignae</name>
    <dbReference type="NCBI Taxonomy" id="1549949"/>
    <lineage>
        <taxon>Bacteria</taxon>
        <taxon>Pseudomonadati</taxon>
        <taxon>Pseudomonadota</taxon>
        <taxon>Alphaproteobacteria</taxon>
        <taxon>Hyphomicrobiales</taxon>
        <taxon>Nitrobacteraceae</taxon>
        <taxon>Bradyrhizobium</taxon>
    </lineage>
</organism>
<comment type="caution">
    <text evidence="1">The sequence shown here is derived from an EMBL/GenBank/DDBJ whole genome shotgun (WGS) entry which is preliminary data.</text>
</comment>
<name>A0ABS3ZYZ5_9BRAD</name>
<protein>
    <submittedName>
        <fullName evidence="1">Uncharacterized protein</fullName>
    </submittedName>
</protein>
<reference evidence="1 2" key="1">
    <citation type="submission" date="2021-03" db="EMBL/GenBank/DDBJ databases">
        <title>Genome Sequence of Bradyrhizobium vignae strain ISRA400.</title>
        <authorList>
            <person name="Tisa L.S."/>
            <person name="Svistoonoff S."/>
            <person name="Hocher V."/>
            <person name="Fall S."/>
            <person name="Zaiya A."/>
            <person name="Naing D."/>
            <person name="Niang N."/>
            <person name="Diouf A."/>
            <person name="Dasylva M.C."/>
            <person name="Toure O."/>
            <person name="Gueye M."/>
            <person name="Gully D."/>
            <person name="Tisseyre P."/>
            <person name="Simpson S."/>
            <person name="Morris K."/>
            <person name="Thomas W.K."/>
        </authorList>
    </citation>
    <scope>NUCLEOTIDE SEQUENCE [LARGE SCALE GENOMIC DNA]</scope>
    <source>
        <strain evidence="1 2">ISRA400</strain>
    </source>
</reference>
<dbReference type="RefSeq" id="WP_209295666.1">
    <property type="nucleotide sequence ID" value="NZ_JAGIKT010000044.1"/>
</dbReference>
<accession>A0ABS3ZYZ5</accession>
<dbReference type="EMBL" id="JAGIKT010000044">
    <property type="protein sequence ID" value="MBP0113375.1"/>
    <property type="molecule type" value="Genomic_DNA"/>
</dbReference>
<gene>
    <name evidence="1" type="ORF">JWS04_20275</name>
</gene>
<proteinExistence type="predicted"/>
<keyword evidence="2" id="KW-1185">Reference proteome</keyword>